<reference evidence="1" key="1">
    <citation type="submission" date="2023-04" db="EMBL/GenBank/DDBJ databases">
        <title>A chromosome-level genome assembly of the parasitoid wasp Eretmocerus hayati.</title>
        <authorList>
            <person name="Zhong Y."/>
            <person name="Liu S."/>
            <person name="Liu Y."/>
        </authorList>
    </citation>
    <scope>NUCLEOTIDE SEQUENCE</scope>
    <source>
        <strain evidence="1">ZJU_SS_LIU_2023</strain>
    </source>
</reference>
<accession>A0ACC2PXI0</accession>
<protein>
    <submittedName>
        <fullName evidence="1">Uncharacterized protein</fullName>
    </submittedName>
</protein>
<comment type="caution">
    <text evidence="1">The sequence shown here is derived from an EMBL/GenBank/DDBJ whole genome shotgun (WGS) entry which is preliminary data.</text>
</comment>
<dbReference type="Proteomes" id="UP001239111">
    <property type="component" value="Chromosome 1"/>
</dbReference>
<keyword evidence="2" id="KW-1185">Reference proteome</keyword>
<sequence>MASSLELMSSREHQCIVMKGSLKLMIELREKLQEWLTKQPHLPHDMEESRLEYFIVSSKHSLELAKQRIDMYYTTKKLVPEILTNRDPFAKQLKKISQFMQFVCVPELTPEKLRVVITRYTSTDVGSYKLSDLLKYILMIIDVGMSTDRSLGNIYICDLSKMRLGHLTQLTPSLLKTTEIISTKVYGVSIKGIHIINAPSFVDRIVTLAKTTLKPKMAARVSVHPSGLESLYKVVPKSYLPVDYGGDQPSIDELDEKQHNKLEECRDWFMKEDLKTIKEDLRPGPAVNHDDLFGLYGSFRKLQVD</sequence>
<gene>
    <name evidence="1" type="ORF">QAD02_023440</name>
</gene>
<evidence type="ECO:0000313" key="1">
    <source>
        <dbReference type="EMBL" id="KAJ8687646.1"/>
    </source>
</evidence>
<evidence type="ECO:0000313" key="2">
    <source>
        <dbReference type="Proteomes" id="UP001239111"/>
    </source>
</evidence>
<dbReference type="EMBL" id="CM056741">
    <property type="protein sequence ID" value="KAJ8687646.1"/>
    <property type="molecule type" value="Genomic_DNA"/>
</dbReference>
<proteinExistence type="predicted"/>
<organism evidence="1 2">
    <name type="scientific">Eretmocerus hayati</name>
    <dbReference type="NCBI Taxonomy" id="131215"/>
    <lineage>
        <taxon>Eukaryota</taxon>
        <taxon>Metazoa</taxon>
        <taxon>Ecdysozoa</taxon>
        <taxon>Arthropoda</taxon>
        <taxon>Hexapoda</taxon>
        <taxon>Insecta</taxon>
        <taxon>Pterygota</taxon>
        <taxon>Neoptera</taxon>
        <taxon>Endopterygota</taxon>
        <taxon>Hymenoptera</taxon>
        <taxon>Apocrita</taxon>
        <taxon>Proctotrupomorpha</taxon>
        <taxon>Chalcidoidea</taxon>
        <taxon>Aphelinidae</taxon>
        <taxon>Aphelininae</taxon>
        <taxon>Eretmocerus</taxon>
    </lineage>
</organism>
<name>A0ACC2PXI0_9HYME</name>